<reference evidence="9 10" key="1">
    <citation type="submission" date="2019-09" db="EMBL/GenBank/DDBJ databases">
        <title>Arenimonas chukotkensis sp. nov., a bacterium isolated from Chukotka hot spring, Arctic region, Russia.</title>
        <authorList>
            <person name="Zayulina K.S."/>
            <person name="Prokofeva M.I."/>
            <person name="Elcheninov A.G."/>
            <person name="Novikov A."/>
            <person name="Kochetkova T.V."/>
            <person name="Kublanov I.V."/>
        </authorList>
    </citation>
    <scope>NUCLEOTIDE SEQUENCE [LARGE SCALE GENOMIC DNA]</scope>
    <source>
        <strain evidence="9 10">3729k</strain>
    </source>
</reference>
<evidence type="ECO:0000256" key="4">
    <source>
        <dbReference type="ARBA" id="ARBA00022630"/>
    </source>
</evidence>
<proteinExistence type="inferred from homology"/>
<evidence type="ECO:0000256" key="2">
    <source>
        <dbReference type="ARBA" id="ARBA00004749"/>
    </source>
</evidence>
<keyword evidence="5" id="KW-0274">FAD</keyword>
<gene>
    <name evidence="9" type="ORF">F0415_12150</name>
</gene>
<dbReference type="EMBL" id="VUOD01000015">
    <property type="protein sequence ID" value="KAA2283703.1"/>
    <property type="molecule type" value="Genomic_DNA"/>
</dbReference>
<evidence type="ECO:0000256" key="3">
    <source>
        <dbReference type="ARBA" id="ARBA00005349"/>
    </source>
</evidence>
<evidence type="ECO:0000259" key="8">
    <source>
        <dbReference type="Pfam" id="PF01494"/>
    </source>
</evidence>
<evidence type="ECO:0000256" key="1">
    <source>
        <dbReference type="ARBA" id="ARBA00001974"/>
    </source>
</evidence>
<keyword evidence="10" id="KW-1185">Reference proteome</keyword>
<dbReference type="PANTHER" id="PTHR43876">
    <property type="entry name" value="UBIQUINONE BIOSYNTHESIS MONOOXYGENASE COQ6, MITOCHONDRIAL"/>
    <property type="match status" value="1"/>
</dbReference>
<name>A0A5B2Z825_9GAMM</name>
<evidence type="ECO:0000256" key="6">
    <source>
        <dbReference type="ARBA" id="ARBA00023002"/>
    </source>
</evidence>
<evidence type="ECO:0000313" key="9">
    <source>
        <dbReference type="EMBL" id="KAA2283703.1"/>
    </source>
</evidence>
<dbReference type="PANTHER" id="PTHR43876:SF8">
    <property type="entry name" value="2-OCTAPRENYL-6-METHOXYPHENOL HYDROXYLASE"/>
    <property type="match status" value="1"/>
</dbReference>
<evidence type="ECO:0000256" key="7">
    <source>
        <dbReference type="ARBA" id="ARBA00023033"/>
    </source>
</evidence>
<evidence type="ECO:0000256" key="5">
    <source>
        <dbReference type="ARBA" id="ARBA00022827"/>
    </source>
</evidence>
<dbReference type="Pfam" id="PF01494">
    <property type="entry name" value="FAD_binding_3"/>
    <property type="match status" value="1"/>
</dbReference>
<dbReference type="UniPathway" id="UPA00232"/>
<dbReference type="AlphaFoldDB" id="A0A5B2Z825"/>
<evidence type="ECO:0000313" key="10">
    <source>
        <dbReference type="Proteomes" id="UP000322165"/>
    </source>
</evidence>
<organism evidence="9 10">
    <name type="scientific">Arenimonas fontis</name>
    <dbReference type="NCBI Taxonomy" id="2608255"/>
    <lineage>
        <taxon>Bacteria</taxon>
        <taxon>Pseudomonadati</taxon>
        <taxon>Pseudomonadota</taxon>
        <taxon>Gammaproteobacteria</taxon>
        <taxon>Lysobacterales</taxon>
        <taxon>Lysobacteraceae</taxon>
        <taxon>Arenimonas</taxon>
    </lineage>
</organism>
<reference evidence="9 10" key="2">
    <citation type="submission" date="2019-09" db="EMBL/GenBank/DDBJ databases">
        <authorList>
            <person name="Mazur A."/>
        </authorList>
    </citation>
    <scope>NUCLEOTIDE SEQUENCE [LARGE SCALE GENOMIC DNA]</scope>
    <source>
        <strain evidence="9 10">3729k</strain>
    </source>
</reference>
<dbReference type="GO" id="GO:0006744">
    <property type="term" value="P:ubiquinone biosynthetic process"/>
    <property type="evidence" value="ECO:0007669"/>
    <property type="project" value="UniProtKB-UniPathway"/>
</dbReference>
<dbReference type="RefSeq" id="WP_149861492.1">
    <property type="nucleotide sequence ID" value="NZ_VUOD01000015.1"/>
</dbReference>
<dbReference type="SUPFAM" id="SSF51905">
    <property type="entry name" value="FAD/NAD(P)-binding domain"/>
    <property type="match status" value="1"/>
</dbReference>
<keyword evidence="7" id="KW-0503">Monooxygenase</keyword>
<comment type="pathway">
    <text evidence="2">Cofactor biosynthesis; ubiquinone biosynthesis.</text>
</comment>
<comment type="similarity">
    <text evidence="3">Belongs to the UbiH/COQ6 family.</text>
</comment>
<keyword evidence="6" id="KW-0560">Oxidoreductase</keyword>
<sequence>MNRRGGLDLVVIGAGVVGATAALAAARDGLRVALVEAHPPQAWREGEADLRVFAIAADALAMFEDLGVGASIRAARAHAYRRMRVWDAAGGGELVFDADRLGQPCLGRIIENRLLVDRLWAACQAEANVELHCPARLQGIEQDDSGVRARLDDGRELRARLLLGSDGGASRVRSLCAVETDAHDYRQRGLVAFVGTEKPHEDTAWQRFLPTGPLAFLPFGDGRCSIVWSLPTEEAERLLAVDEARFRQELARGFDARLGEITSVSVRAAFPLRRQLAKAYVHGRVLLAGDAAHVVHPLAGQGVNLGLRDVAALRRLWREAGERGVAFDTPHRLARWERERRSDVTVSALGFETINRVFSNDAMLPTFLRGHLLGLAGRLPPVVRGLWRRAAGV</sequence>
<feature type="domain" description="FAD-binding" evidence="8">
    <location>
        <begin position="9"/>
        <end position="314"/>
    </location>
</feature>
<dbReference type="Proteomes" id="UP000322165">
    <property type="component" value="Unassembled WGS sequence"/>
</dbReference>
<dbReference type="PRINTS" id="PR00420">
    <property type="entry name" value="RNGMNOXGNASE"/>
</dbReference>
<dbReference type="InterPro" id="IPR002938">
    <property type="entry name" value="FAD-bd"/>
</dbReference>
<dbReference type="GO" id="GO:0008681">
    <property type="term" value="F:2-octaprenyl-6-methoxyphenol hydroxylase activity"/>
    <property type="evidence" value="ECO:0007669"/>
    <property type="project" value="TreeGrafter"/>
</dbReference>
<dbReference type="Gene3D" id="3.50.50.60">
    <property type="entry name" value="FAD/NAD(P)-binding domain"/>
    <property type="match status" value="2"/>
</dbReference>
<dbReference type="InterPro" id="IPR018168">
    <property type="entry name" value="Ubi_Hdrlase_CS"/>
</dbReference>
<comment type="cofactor">
    <cofactor evidence="1">
        <name>FAD</name>
        <dbReference type="ChEBI" id="CHEBI:57692"/>
    </cofactor>
</comment>
<dbReference type="NCBIfam" id="TIGR01988">
    <property type="entry name" value="Ubi-OHases"/>
    <property type="match status" value="1"/>
</dbReference>
<keyword evidence="4" id="KW-0285">Flavoprotein</keyword>
<dbReference type="InterPro" id="IPR051205">
    <property type="entry name" value="UbiH/COQ6_monooxygenase"/>
</dbReference>
<protein>
    <submittedName>
        <fullName evidence="9">FAD-dependent oxidoreductase</fullName>
    </submittedName>
</protein>
<dbReference type="PROSITE" id="PS01304">
    <property type="entry name" value="UBIH"/>
    <property type="match status" value="1"/>
</dbReference>
<dbReference type="GO" id="GO:0071949">
    <property type="term" value="F:FAD binding"/>
    <property type="evidence" value="ECO:0007669"/>
    <property type="project" value="InterPro"/>
</dbReference>
<dbReference type="InterPro" id="IPR010971">
    <property type="entry name" value="UbiH/COQ6"/>
</dbReference>
<accession>A0A5B2Z825</accession>
<dbReference type="InterPro" id="IPR036188">
    <property type="entry name" value="FAD/NAD-bd_sf"/>
</dbReference>
<comment type="caution">
    <text evidence="9">The sequence shown here is derived from an EMBL/GenBank/DDBJ whole genome shotgun (WGS) entry which is preliminary data.</text>
</comment>